<dbReference type="AlphaFoldDB" id="A0AB34TE58"/>
<evidence type="ECO:0000313" key="2">
    <source>
        <dbReference type="EMBL" id="KOO75665.1"/>
    </source>
</evidence>
<dbReference type="Proteomes" id="UP000037632">
    <property type="component" value="Unassembled WGS sequence"/>
</dbReference>
<reference evidence="2 3" key="1">
    <citation type="journal article" date="2015" name="Antimicrob. Agents Chemother.">
        <title>Whole-Genome Sequencing Identifies Emergence of a Quinolone Resistance Mutation in a Case of Stenotrophomonas maltophilia Bacteremia.</title>
        <authorList>
            <person name="Pak T.R."/>
            <person name="Altman D.R."/>
            <person name="Attie O."/>
            <person name="Sebra R."/>
            <person name="Hamula C.L."/>
            <person name="Lewis M."/>
            <person name="Deikus G."/>
            <person name="Newman L.C."/>
            <person name="Fang G."/>
            <person name="Hand J."/>
            <person name="Papel G."/>
            <person name="Wallach F."/>
            <person name="Schadt E.E."/>
            <person name="Huprikar S."/>
            <person name="van Bakel H."/>
            <person name="Kasarskis A."/>
            <person name="Bashir A."/>
        </authorList>
    </citation>
    <scope>NUCLEOTIDE SEQUENCE [LARGE SCALE GENOMIC DNA]</scope>
    <source>
        <strain evidence="2 3">ISMMS6</strain>
    </source>
</reference>
<organism evidence="2 3">
    <name type="scientific">Stenotrophomonas maltophilia</name>
    <name type="common">Pseudomonas maltophilia</name>
    <name type="synonym">Xanthomonas maltophilia</name>
    <dbReference type="NCBI Taxonomy" id="40324"/>
    <lineage>
        <taxon>Bacteria</taxon>
        <taxon>Pseudomonadati</taxon>
        <taxon>Pseudomonadota</taxon>
        <taxon>Gammaproteobacteria</taxon>
        <taxon>Lysobacterales</taxon>
        <taxon>Lysobacteraceae</taxon>
        <taxon>Stenotrophomonas</taxon>
        <taxon>Stenotrophomonas maltophilia group</taxon>
    </lineage>
</organism>
<feature type="transmembrane region" description="Helical" evidence="1">
    <location>
        <begin position="45"/>
        <end position="63"/>
    </location>
</feature>
<evidence type="ECO:0008006" key="4">
    <source>
        <dbReference type="Google" id="ProtNLM"/>
    </source>
</evidence>
<evidence type="ECO:0000313" key="3">
    <source>
        <dbReference type="Proteomes" id="UP000037632"/>
    </source>
</evidence>
<gene>
    <name evidence="2" type="ORF">VL23_19385</name>
</gene>
<dbReference type="EMBL" id="JZIW01000009">
    <property type="protein sequence ID" value="KOO75665.1"/>
    <property type="molecule type" value="Genomic_DNA"/>
</dbReference>
<keyword evidence="1" id="KW-0472">Membrane</keyword>
<keyword evidence="1" id="KW-1133">Transmembrane helix</keyword>
<comment type="caution">
    <text evidence="2">The sequence shown here is derived from an EMBL/GenBank/DDBJ whole genome shotgun (WGS) entry which is preliminary data.</text>
</comment>
<protein>
    <recommendedName>
        <fullName evidence="4">IPTL-CTERM protein sorting domain-containing protein</fullName>
    </recommendedName>
</protein>
<proteinExistence type="predicted"/>
<keyword evidence="1" id="KW-0812">Transmembrane</keyword>
<name>A0AB34TE58_STEMA</name>
<evidence type="ECO:0000256" key="1">
    <source>
        <dbReference type="SAM" id="Phobius"/>
    </source>
</evidence>
<sequence>MPDPVYIQSCAVQNIGADGVCAVPVWIENPQPVLPPLTLAEGTQVAFAIAACWALGVVFRQFARVSRERF</sequence>
<accession>A0AB34TE58</accession>